<dbReference type="InterPro" id="IPR047092">
    <property type="entry name" value="AFUB_07903/YDR124W-like_hel"/>
</dbReference>
<dbReference type="EMBL" id="KB822720">
    <property type="protein sequence ID" value="ETN40305.1"/>
    <property type="molecule type" value="Genomic_DNA"/>
</dbReference>
<dbReference type="HOGENOM" id="CLU_515810_0_0_1"/>
<dbReference type="Proteomes" id="UP000030752">
    <property type="component" value="Unassembled WGS sequence"/>
</dbReference>
<dbReference type="Pfam" id="PF11001">
    <property type="entry name" value="AFUB_07903_YDR124W_hel"/>
    <property type="match status" value="1"/>
</dbReference>
<protein>
    <recommendedName>
        <fullName evidence="2">Subtelomeric hrmA-associated cluster protein AFUB-079030/YDR124W-like helical bundle domain-containing protein</fullName>
    </recommendedName>
</protein>
<keyword evidence="4" id="KW-1185">Reference proteome</keyword>
<feature type="region of interest" description="Disordered" evidence="1">
    <location>
        <begin position="257"/>
        <end position="356"/>
    </location>
</feature>
<dbReference type="RefSeq" id="XP_008717148.1">
    <property type="nucleotide sequence ID" value="XM_008718926.1"/>
</dbReference>
<dbReference type="STRING" id="1220924.W2RVG4"/>
<gene>
    <name evidence="3" type="ORF">HMPREF1541_04581</name>
</gene>
<evidence type="ECO:0000256" key="1">
    <source>
        <dbReference type="SAM" id="MobiDB-lite"/>
    </source>
</evidence>
<name>W2RVG4_CYPE1</name>
<reference evidence="3 4" key="1">
    <citation type="submission" date="2013-03" db="EMBL/GenBank/DDBJ databases">
        <title>The Genome Sequence of Phialophora europaea CBS 101466.</title>
        <authorList>
            <consortium name="The Broad Institute Genomics Platform"/>
            <person name="Cuomo C."/>
            <person name="de Hoog S."/>
            <person name="Gorbushina A."/>
            <person name="Walker B."/>
            <person name="Young S.K."/>
            <person name="Zeng Q."/>
            <person name="Gargeya S."/>
            <person name="Fitzgerald M."/>
            <person name="Haas B."/>
            <person name="Abouelleil A."/>
            <person name="Allen A.W."/>
            <person name="Alvarado L."/>
            <person name="Arachchi H.M."/>
            <person name="Berlin A.M."/>
            <person name="Chapman S.B."/>
            <person name="Gainer-Dewar J."/>
            <person name="Goldberg J."/>
            <person name="Griggs A."/>
            <person name="Gujja S."/>
            <person name="Hansen M."/>
            <person name="Howarth C."/>
            <person name="Imamovic A."/>
            <person name="Ireland A."/>
            <person name="Larimer J."/>
            <person name="McCowan C."/>
            <person name="Murphy C."/>
            <person name="Pearson M."/>
            <person name="Poon T.W."/>
            <person name="Priest M."/>
            <person name="Roberts A."/>
            <person name="Saif S."/>
            <person name="Shea T."/>
            <person name="Sisk P."/>
            <person name="Sykes S."/>
            <person name="Wortman J."/>
            <person name="Nusbaum C."/>
            <person name="Birren B."/>
        </authorList>
    </citation>
    <scope>NUCLEOTIDE SEQUENCE [LARGE SCALE GENOMIC DNA]</scope>
    <source>
        <strain evidence="3 4">CBS 101466</strain>
    </source>
</reference>
<feature type="domain" description="Subtelomeric hrmA-associated cluster protein AFUB-079030/YDR124W-like helical bundle" evidence="2">
    <location>
        <begin position="116"/>
        <end position="250"/>
    </location>
</feature>
<dbReference type="VEuPathDB" id="FungiDB:HMPREF1541_04581"/>
<feature type="compositionally biased region" description="Basic and acidic residues" evidence="1">
    <location>
        <begin position="317"/>
        <end position="337"/>
    </location>
</feature>
<dbReference type="GeneID" id="19971920"/>
<evidence type="ECO:0000259" key="2">
    <source>
        <dbReference type="Pfam" id="PF11001"/>
    </source>
</evidence>
<dbReference type="AlphaFoldDB" id="W2RVG4"/>
<evidence type="ECO:0000313" key="3">
    <source>
        <dbReference type="EMBL" id="ETN40305.1"/>
    </source>
</evidence>
<dbReference type="InterPro" id="IPR021264">
    <property type="entry name" value="AFUB_079030/YDR124W-like"/>
</dbReference>
<proteinExistence type="predicted"/>
<evidence type="ECO:0000313" key="4">
    <source>
        <dbReference type="Proteomes" id="UP000030752"/>
    </source>
</evidence>
<feature type="region of interest" description="Disordered" evidence="1">
    <location>
        <begin position="42"/>
        <end position="76"/>
    </location>
</feature>
<sequence>MKQYRDMVLEPEAVDKFQHVLTDYIGGAALPLRQARADILQEPAKRRKNGKSRLRLPTSPPVGQMTSHARKSTKRSHPTIFESFDQRSFFLPAPKVETRSPGRGERKIPLLVNDWTAQAKWFSEAFKAVQQVGCRTIAKVWIKKIHPKKQSTHPYNGGLPRDLPNDANRTRPPYWPPGVIHKEPDHIDRNSRTSLLVHLIMHTPQQQLRATTDDGPLIFASDLLQALEEKKGDFKEDRWAIIQEIIGVREQLERFNDGSEYHDPSTVIHVSDFSEPARAKSEGDPDGDGDEEDKQEVFDEDKPVTSASSDTAGPHSPEIRTHDTAPRRIRADQDAKVHHPSHIPGTGRYTELVDDGPLVPSQQEFEASQVSSSDFLTMTTGQNQPSMSAHSVPFPSKSVVRIDPRRARAHVRPDMAFLSTMGQRQQPDMHAFDWMSANSPTAMLPVEYSFNGMQCQTGVPDQSFRMAGAAMGLSDRDMVGAGLPMADATAFQNFTDHSRPLPSRTMSASHASMMDPSMQDAHGFFYHG</sequence>
<dbReference type="OrthoDB" id="5338458at2759"/>
<accession>W2RVG4</accession>
<feature type="compositionally biased region" description="Basic residues" evidence="1">
    <location>
        <begin position="45"/>
        <end position="54"/>
    </location>
</feature>
<organism evidence="3 4">
    <name type="scientific">Cyphellophora europaea (strain CBS 101466)</name>
    <name type="common">Phialophora europaea</name>
    <dbReference type="NCBI Taxonomy" id="1220924"/>
    <lineage>
        <taxon>Eukaryota</taxon>
        <taxon>Fungi</taxon>
        <taxon>Dikarya</taxon>
        <taxon>Ascomycota</taxon>
        <taxon>Pezizomycotina</taxon>
        <taxon>Eurotiomycetes</taxon>
        <taxon>Chaetothyriomycetidae</taxon>
        <taxon>Chaetothyriales</taxon>
        <taxon>Cyphellophoraceae</taxon>
        <taxon>Cyphellophora</taxon>
    </lineage>
</organism>
<feature type="compositionally biased region" description="Acidic residues" evidence="1">
    <location>
        <begin position="284"/>
        <end position="294"/>
    </location>
</feature>
<dbReference type="InParanoid" id="W2RVG4"/>
<dbReference type="PANTHER" id="PTHR36102">
    <property type="entry name" value="CHROMOSOME 10, WHOLE GENOME SHOTGUN SEQUENCE"/>
    <property type="match status" value="1"/>
</dbReference>
<dbReference type="eggNOG" id="ENOG502S0ES">
    <property type="taxonomic scope" value="Eukaryota"/>
</dbReference>
<dbReference type="PANTHER" id="PTHR36102:SF1">
    <property type="entry name" value="YDR124W-LIKE HELICAL BUNDLE DOMAIN-CONTAINING PROTEIN"/>
    <property type="match status" value="1"/>
</dbReference>